<feature type="binding site" evidence="9">
    <location>
        <begin position="12"/>
        <end position="13"/>
    </location>
    <ligand>
        <name>ATP</name>
        <dbReference type="ChEBI" id="CHEBI:30616"/>
    </ligand>
</feature>
<evidence type="ECO:0000256" key="1">
    <source>
        <dbReference type="ARBA" id="ARBA00022490"/>
    </source>
</evidence>
<dbReference type="CDD" id="cd02163">
    <property type="entry name" value="PPAT"/>
    <property type="match status" value="1"/>
</dbReference>
<feature type="binding site" evidence="9">
    <location>
        <position position="20"/>
    </location>
    <ligand>
        <name>ATP</name>
        <dbReference type="ChEBI" id="CHEBI:30616"/>
    </ligand>
</feature>
<keyword evidence="4 9" id="KW-0547">Nucleotide-binding</keyword>
<dbReference type="Pfam" id="PF01467">
    <property type="entry name" value="CTP_transf_like"/>
    <property type="match status" value="1"/>
</dbReference>
<keyword evidence="6 9" id="KW-0460">Magnesium</keyword>
<feature type="site" description="Transition state stabilizer" evidence="9">
    <location>
        <position position="20"/>
    </location>
</feature>
<dbReference type="InterPro" id="IPR004821">
    <property type="entry name" value="Cyt_trans-like"/>
</dbReference>
<feature type="binding site" evidence="9">
    <location>
        <position position="106"/>
    </location>
    <ligand>
        <name>ATP</name>
        <dbReference type="ChEBI" id="CHEBI:30616"/>
    </ligand>
</feature>
<name>A0ABV7D281_9PROT</name>
<comment type="caution">
    <text evidence="11">The sequence shown here is derived from an EMBL/GenBank/DDBJ whole genome shotgun (WGS) entry which is preliminary data.</text>
</comment>
<feature type="binding site" evidence="9">
    <location>
        <position position="44"/>
    </location>
    <ligand>
        <name>substrate</name>
    </ligand>
</feature>
<evidence type="ECO:0000256" key="4">
    <source>
        <dbReference type="ARBA" id="ARBA00022741"/>
    </source>
</evidence>
<evidence type="ECO:0000313" key="11">
    <source>
        <dbReference type="EMBL" id="MFC3051029.1"/>
    </source>
</evidence>
<comment type="subcellular location">
    <subcellularLocation>
        <location evidence="9">Cytoplasm</location>
    </subcellularLocation>
</comment>
<gene>
    <name evidence="9 11" type="primary">coaD</name>
    <name evidence="11" type="ORF">ACFOKA_03820</name>
</gene>
<protein>
    <recommendedName>
        <fullName evidence="9">Phosphopantetheine adenylyltransferase</fullName>
        <ecNumber evidence="9">2.7.7.3</ecNumber>
    </recommendedName>
    <alternativeName>
        <fullName evidence="9">Dephospho-CoA pyrophosphorylase</fullName>
    </alternativeName>
    <alternativeName>
        <fullName evidence="9">Pantetheine-phosphate adenylyltransferase</fullName>
        <shortName evidence="9">PPAT</shortName>
    </alternativeName>
</protein>
<feature type="binding site" evidence="9">
    <location>
        <position position="12"/>
    </location>
    <ligand>
        <name>substrate</name>
    </ligand>
</feature>
<dbReference type="Gene3D" id="3.40.50.620">
    <property type="entry name" value="HUPs"/>
    <property type="match status" value="1"/>
</dbReference>
<evidence type="ECO:0000256" key="5">
    <source>
        <dbReference type="ARBA" id="ARBA00022840"/>
    </source>
</evidence>
<feature type="binding site" evidence="9">
    <location>
        <position position="95"/>
    </location>
    <ligand>
        <name>substrate</name>
    </ligand>
</feature>
<dbReference type="PANTHER" id="PTHR21342:SF1">
    <property type="entry name" value="PHOSPHOPANTETHEINE ADENYLYLTRANSFERASE"/>
    <property type="match status" value="1"/>
</dbReference>
<accession>A0ABV7D281</accession>
<organism evidence="11 12">
    <name type="scientific">Kordiimonas pumila</name>
    <dbReference type="NCBI Taxonomy" id="2161677"/>
    <lineage>
        <taxon>Bacteria</taxon>
        <taxon>Pseudomonadati</taxon>
        <taxon>Pseudomonadota</taxon>
        <taxon>Alphaproteobacteria</taxon>
        <taxon>Kordiimonadales</taxon>
        <taxon>Kordiimonadaceae</taxon>
        <taxon>Kordiimonas</taxon>
    </lineage>
</organism>
<dbReference type="PANTHER" id="PTHR21342">
    <property type="entry name" value="PHOSPHOPANTETHEINE ADENYLYLTRANSFERASE"/>
    <property type="match status" value="1"/>
</dbReference>
<dbReference type="HAMAP" id="MF_00151">
    <property type="entry name" value="PPAT_bact"/>
    <property type="match status" value="1"/>
</dbReference>
<comment type="pathway">
    <text evidence="9">Cofactor biosynthesis; coenzyme A biosynthesis; CoA from (R)-pantothenate: step 4/5.</text>
</comment>
<dbReference type="Proteomes" id="UP001595444">
    <property type="component" value="Unassembled WGS sequence"/>
</dbReference>
<dbReference type="InterPro" id="IPR014729">
    <property type="entry name" value="Rossmann-like_a/b/a_fold"/>
</dbReference>
<sequence>MSAKRVGIYPGTFDPITNGHIDIFKRGLRLVDKLVVGVATNPSKNPMFTLQERVKMVDREARPLAEAAGVEFEVVQFNELLMNFAERVGASIIVRGLRAVADFEYEFQMTGMNYQINPDIETVFLMADPRYQTIASRLVKEVARYGGNIAAFVPKTVAEEVVEKVDYKPS</sequence>
<feature type="binding site" evidence="9">
    <location>
        <position position="81"/>
    </location>
    <ligand>
        <name>substrate</name>
    </ligand>
</feature>
<dbReference type="PRINTS" id="PR01020">
    <property type="entry name" value="LPSBIOSNTHSS"/>
</dbReference>
<dbReference type="NCBIfam" id="TIGR00125">
    <property type="entry name" value="cyt_tran_rel"/>
    <property type="match status" value="1"/>
</dbReference>
<dbReference type="SUPFAM" id="SSF52374">
    <property type="entry name" value="Nucleotidylyl transferase"/>
    <property type="match status" value="1"/>
</dbReference>
<evidence type="ECO:0000256" key="2">
    <source>
        <dbReference type="ARBA" id="ARBA00022679"/>
    </source>
</evidence>
<keyword evidence="7 9" id="KW-0173">Coenzyme A biosynthesis</keyword>
<evidence type="ECO:0000313" key="12">
    <source>
        <dbReference type="Proteomes" id="UP001595444"/>
    </source>
</evidence>
<reference evidence="12" key="1">
    <citation type="journal article" date="2019" name="Int. J. Syst. Evol. Microbiol.">
        <title>The Global Catalogue of Microorganisms (GCM) 10K type strain sequencing project: providing services to taxonomists for standard genome sequencing and annotation.</title>
        <authorList>
            <consortium name="The Broad Institute Genomics Platform"/>
            <consortium name="The Broad Institute Genome Sequencing Center for Infectious Disease"/>
            <person name="Wu L."/>
            <person name="Ma J."/>
        </authorList>
    </citation>
    <scope>NUCLEOTIDE SEQUENCE [LARGE SCALE GENOMIC DNA]</scope>
    <source>
        <strain evidence="12">KCTC 62164</strain>
    </source>
</reference>
<comment type="cofactor">
    <cofactor evidence="9">
        <name>Mg(2+)</name>
        <dbReference type="ChEBI" id="CHEBI:18420"/>
    </cofactor>
</comment>
<comment type="catalytic activity">
    <reaction evidence="8 9">
        <text>(R)-4'-phosphopantetheine + ATP + H(+) = 3'-dephospho-CoA + diphosphate</text>
        <dbReference type="Rhea" id="RHEA:19801"/>
        <dbReference type="ChEBI" id="CHEBI:15378"/>
        <dbReference type="ChEBI" id="CHEBI:30616"/>
        <dbReference type="ChEBI" id="CHEBI:33019"/>
        <dbReference type="ChEBI" id="CHEBI:57328"/>
        <dbReference type="ChEBI" id="CHEBI:61723"/>
        <dbReference type="EC" id="2.7.7.3"/>
    </reaction>
</comment>
<dbReference type="GO" id="GO:0004595">
    <property type="term" value="F:pantetheine-phosphate adenylyltransferase activity"/>
    <property type="evidence" value="ECO:0007669"/>
    <property type="project" value="UniProtKB-EC"/>
</dbReference>
<evidence type="ECO:0000259" key="10">
    <source>
        <dbReference type="Pfam" id="PF01467"/>
    </source>
</evidence>
<evidence type="ECO:0000256" key="8">
    <source>
        <dbReference type="ARBA" id="ARBA00029346"/>
    </source>
</evidence>
<proteinExistence type="inferred from homology"/>
<dbReference type="NCBIfam" id="TIGR01510">
    <property type="entry name" value="coaD_prev_kdtB"/>
    <property type="match status" value="1"/>
</dbReference>
<comment type="subunit">
    <text evidence="9">Homohexamer.</text>
</comment>
<evidence type="ECO:0000256" key="6">
    <source>
        <dbReference type="ARBA" id="ARBA00022842"/>
    </source>
</evidence>
<feature type="domain" description="Cytidyltransferase-like" evidence="10">
    <location>
        <begin position="8"/>
        <end position="141"/>
    </location>
</feature>
<keyword evidence="12" id="KW-1185">Reference proteome</keyword>
<dbReference type="EC" id="2.7.7.3" evidence="9"/>
<evidence type="ECO:0000256" key="3">
    <source>
        <dbReference type="ARBA" id="ARBA00022695"/>
    </source>
</evidence>
<dbReference type="InterPro" id="IPR001980">
    <property type="entry name" value="PPAT"/>
</dbReference>
<dbReference type="EMBL" id="JBHRSL010000002">
    <property type="protein sequence ID" value="MFC3051029.1"/>
    <property type="molecule type" value="Genomic_DNA"/>
</dbReference>
<evidence type="ECO:0000256" key="7">
    <source>
        <dbReference type="ARBA" id="ARBA00022993"/>
    </source>
</evidence>
<feature type="binding site" evidence="9">
    <location>
        <begin position="96"/>
        <end position="98"/>
    </location>
    <ligand>
        <name>ATP</name>
        <dbReference type="ChEBI" id="CHEBI:30616"/>
    </ligand>
</feature>
<comment type="function">
    <text evidence="9">Reversibly transfers an adenylyl group from ATP to 4'-phosphopantetheine, yielding dephospho-CoA (dPCoA) and pyrophosphate.</text>
</comment>
<evidence type="ECO:0000256" key="9">
    <source>
        <dbReference type="HAMAP-Rule" id="MF_00151"/>
    </source>
</evidence>
<keyword evidence="2 9" id="KW-0808">Transferase</keyword>
<keyword evidence="5 9" id="KW-0067">ATP-binding</keyword>
<dbReference type="RefSeq" id="WP_194212155.1">
    <property type="nucleotide sequence ID" value="NZ_CP061205.1"/>
</dbReference>
<keyword evidence="3 9" id="KW-0548">Nucleotidyltransferase</keyword>
<feature type="binding site" evidence="9">
    <location>
        <begin position="131"/>
        <end position="137"/>
    </location>
    <ligand>
        <name>ATP</name>
        <dbReference type="ChEBI" id="CHEBI:30616"/>
    </ligand>
</feature>
<comment type="similarity">
    <text evidence="9">Belongs to the bacterial CoaD family.</text>
</comment>
<keyword evidence="1 9" id="KW-0963">Cytoplasm</keyword>